<sequence>MKEIYRIFVEGPADKRFIEQLMEFVFNEKIPSDNIISTNGYTNLTATDKEGTFINEMQRTTDDGGINLVIFDADDDCKIRQTELLDWKRRTQTNFELFLFPNNKDEGELENLLEQIINPENKQIMECWDNYEQSLKEIHLPWRNGIPLTIPAKKTRIYAYLEALLGTSRSEKEKIKEKNRDYQNKKHWNLNAEALSELTKFLKSSLSQ</sequence>
<reference evidence="1" key="2">
    <citation type="submission" date="2024-05" db="EMBL/GenBank/DDBJ databases">
        <title>Identification and characterization of horizontal gene transfer across gut microbiota members of farm animals based on homology search.</title>
        <authorList>
            <person name="Schwarzerova J."/>
            <person name="Nykrynova M."/>
            <person name="Jureckova K."/>
            <person name="Cejkova D."/>
            <person name="Rychlik I."/>
        </authorList>
    </citation>
    <scope>NUCLEOTIDE SEQUENCE</scope>
    <source>
        <strain evidence="1">84_SSukc20</strain>
    </source>
</reference>
<dbReference type="Pfam" id="PF11536">
    <property type="entry name" value="DUF3226"/>
    <property type="match status" value="1"/>
</dbReference>
<dbReference type="RefSeq" id="WP_301639305.1">
    <property type="nucleotide sequence ID" value="NZ_JAUEII010000010.1"/>
</dbReference>
<proteinExistence type="predicted"/>
<evidence type="ECO:0008006" key="3">
    <source>
        <dbReference type="Google" id="ProtNLM"/>
    </source>
</evidence>
<evidence type="ECO:0000313" key="1">
    <source>
        <dbReference type="EMBL" id="MDN0048982.1"/>
    </source>
</evidence>
<dbReference type="InterPro" id="IPR024508">
    <property type="entry name" value="DUF3226"/>
</dbReference>
<dbReference type="Proteomes" id="UP001167871">
    <property type="component" value="Unassembled WGS sequence"/>
</dbReference>
<keyword evidence="2" id="KW-1185">Reference proteome</keyword>
<organism evidence="1 2">
    <name type="scientific">Bacteroides gallinaceum</name>
    <dbReference type="NCBI Taxonomy" id="1462571"/>
    <lineage>
        <taxon>Bacteria</taxon>
        <taxon>Pseudomonadati</taxon>
        <taxon>Bacteroidota</taxon>
        <taxon>Bacteroidia</taxon>
        <taxon>Bacteroidales</taxon>
        <taxon>Bacteroidaceae</taxon>
        <taxon>Bacteroides</taxon>
    </lineage>
</organism>
<comment type="caution">
    <text evidence="1">The sequence shown here is derived from an EMBL/GenBank/DDBJ whole genome shotgun (WGS) entry which is preliminary data.</text>
</comment>
<gene>
    <name evidence="1" type="ORF">QVO10_06205</name>
</gene>
<accession>A0ABT7X4K3</accession>
<evidence type="ECO:0000313" key="2">
    <source>
        <dbReference type="Proteomes" id="UP001167871"/>
    </source>
</evidence>
<dbReference type="EMBL" id="JAUEII010000010">
    <property type="protein sequence ID" value="MDN0048982.1"/>
    <property type="molecule type" value="Genomic_DNA"/>
</dbReference>
<name>A0ABT7X4K3_9BACE</name>
<reference evidence="1" key="1">
    <citation type="submission" date="2023-06" db="EMBL/GenBank/DDBJ databases">
        <authorList>
            <person name="Zeman M."/>
            <person name="Kubasova T."/>
            <person name="Jahodarova E."/>
            <person name="Nykrynova M."/>
            <person name="Rychlik I."/>
        </authorList>
    </citation>
    <scope>NUCLEOTIDE SEQUENCE</scope>
    <source>
        <strain evidence="1">84_SSukc20</strain>
    </source>
</reference>
<protein>
    <recommendedName>
        <fullName evidence="3">DUF4276 family protein</fullName>
    </recommendedName>
</protein>